<feature type="transmembrane region" description="Helical" evidence="13">
    <location>
        <begin position="30"/>
        <end position="61"/>
    </location>
</feature>
<evidence type="ECO:0000256" key="7">
    <source>
        <dbReference type="ARBA" id="ARBA00022692"/>
    </source>
</evidence>
<organism evidence="14 15">
    <name type="scientific">Globodera pallida</name>
    <name type="common">Potato cyst nematode worm</name>
    <name type="synonym">Heterodera pallida</name>
    <dbReference type="NCBI Taxonomy" id="36090"/>
    <lineage>
        <taxon>Eukaryota</taxon>
        <taxon>Metazoa</taxon>
        <taxon>Ecdysozoa</taxon>
        <taxon>Nematoda</taxon>
        <taxon>Chromadorea</taxon>
        <taxon>Rhabditida</taxon>
        <taxon>Tylenchina</taxon>
        <taxon>Tylenchomorpha</taxon>
        <taxon>Tylenchoidea</taxon>
        <taxon>Heteroderidae</taxon>
        <taxon>Heteroderinae</taxon>
        <taxon>Globodera</taxon>
    </lineage>
</organism>
<name>A0A183CNY7_GLOPA</name>
<evidence type="ECO:0000256" key="6">
    <source>
        <dbReference type="ARBA" id="ARBA00022679"/>
    </source>
</evidence>
<evidence type="ECO:0000256" key="12">
    <source>
        <dbReference type="ARBA" id="ARBA00093608"/>
    </source>
</evidence>
<feature type="transmembrane region" description="Helical" evidence="13">
    <location>
        <begin position="148"/>
        <end position="169"/>
    </location>
</feature>
<feature type="transmembrane region" description="Helical" evidence="13">
    <location>
        <begin position="320"/>
        <end position="338"/>
    </location>
</feature>
<keyword evidence="4 13" id="KW-0337">GPI-anchor biosynthesis</keyword>
<evidence type="ECO:0000313" key="15">
    <source>
        <dbReference type="WBParaSite" id="GPLIN_001459400"/>
    </source>
</evidence>
<reference evidence="15" key="3">
    <citation type="submission" date="2016-06" db="UniProtKB">
        <authorList>
            <consortium name="WormBaseParasite"/>
        </authorList>
    </citation>
    <scope>IDENTIFICATION</scope>
</reference>
<dbReference type="GO" id="GO:1990529">
    <property type="term" value="C:glycosylphosphatidylinositol-mannosyltransferase I complex"/>
    <property type="evidence" value="ECO:0007669"/>
    <property type="project" value="TreeGrafter"/>
</dbReference>
<keyword evidence="10 13" id="KW-0472">Membrane</keyword>
<dbReference type="UniPathway" id="UPA00196"/>
<feature type="transmembrane region" description="Helical" evidence="13">
    <location>
        <begin position="350"/>
        <end position="368"/>
    </location>
</feature>
<dbReference type="PANTHER" id="PTHR12886">
    <property type="entry name" value="PIG-M MANNOSYLTRANSFERASE"/>
    <property type="match status" value="1"/>
</dbReference>
<dbReference type="AlphaFoldDB" id="A0A183CNY7"/>
<evidence type="ECO:0000256" key="9">
    <source>
        <dbReference type="ARBA" id="ARBA00022989"/>
    </source>
</evidence>
<feature type="transmembrane region" description="Helical" evidence="13">
    <location>
        <begin position="282"/>
        <end position="308"/>
    </location>
</feature>
<dbReference type="GO" id="GO:0005789">
    <property type="term" value="C:endoplasmic reticulum membrane"/>
    <property type="evidence" value="ECO:0007669"/>
    <property type="project" value="UniProtKB-SubCell"/>
</dbReference>
<feature type="transmembrane region" description="Helical" evidence="13">
    <location>
        <begin position="211"/>
        <end position="233"/>
    </location>
</feature>
<dbReference type="WBParaSite" id="GPLIN_001459400">
    <property type="protein sequence ID" value="GPLIN_001459400"/>
    <property type="gene ID" value="GPLIN_001459400"/>
</dbReference>
<dbReference type="GO" id="GO:0004376">
    <property type="term" value="F:GPI mannosyltransferase activity"/>
    <property type="evidence" value="ECO:0007669"/>
    <property type="project" value="InterPro"/>
</dbReference>
<dbReference type="Pfam" id="PF05007">
    <property type="entry name" value="Mannosyl_trans"/>
    <property type="match status" value="2"/>
</dbReference>
<reference evidence="14" key="2">
    <citation type="submission" date="2014-05" db="EMBL/GenBank/DDBJ databases">
        <title>The genome and life-stage specific transcriptomes of Globodera pallida elucidate key aspects of plant parasitism by a cyst nematode.</title>
        <authorList>
            <person name="Cotton J.A."/>
            <person name="Lilley C.J."/>
            <person name="Jones L.M."/>
            <person name="Kikuchi T."/>
            <person name="Reid A.J."/>
            <person name="Thorpe P."/>
            <person name="Tsai I.J."/>
            <person name="Beasley H."/>
            <person name="Blok V."/>
            <person name="Cock P.J.A."/>
            <person name="Van den Akker S.E."/>
            <person name="Holroyd N."/>
            <person name="Hunt M."/>
            <person name="Mantelin S."/>
            <person name="Naghra H."/>
            <person name="Pain A."/>
            <person name="Palomares-Rius J.E."/>
            <person name="Zarowiecki M."/>
            <person name="Berriman M."/>
            <person name="Jones J.T."/>
            <person name="Urwin P.E."/>
        </authorList>
    </citation>
    <scope>NUCLEOTIDE SEQUENCE [LARGE SCALE GENOMIC DNA]</scope>
    <source>
        <strain evidence="14">Lindley</strain>
    </source>
</reference>
<dbReference type="GO" id="GO:0006506">
    <property type="term" value="P:GPI anchor biosynthetic process"/>
    <property type="evidence" value="ECO:0007669"/>
    <property type="project" value="UniProtKB-UniPathway"/>
</dbReference>
<keyword evidence="7 13" id="KW-0812">Transmembrane</keyword>
<dbReference type="Proteomes" id="UP000050741">
    <property type="component" value="Unassembled WGS sequence"/>
</dbReference>
<comment type="function">
    <text evidence="11 13">Catalytic subunit of the glycosylphosphatidylinositol-mannosyltransferase I complex which catalyzes the transfer of the first mannose, via an alpha-1,4 bond from a dolichol-phosphate-mannose (Dol-P-Man) to the glucosaminyl acyl phosphatidylinositol (GlcN-(acyl)PI) intermediate to generate alpha-D-Man-(1-&gt;4)-alpha-D-GlcN-(1-&gt;6)-(1-radyl,2-acyl-sn-glycero-3-phospho)-2-acyl-inositol and participates in the sixth step of the glycosylphosphatidylinositol-anchor biosynthesis.</text>
</comment>
<comment type="pathway">
    <text evidence="2 13">Glycolipid biosynthesis; glycosylphosphatidylinositol-anchor biosynthesis.</text>
</comment>
<sequence length="391" mass="45366">KVHLKTFVWGSLYHSKALENNRRSTIRSAVLWWLFNPFTATISARGSSDAMICALILFTLFLLVKCHDKLEQYFLLLSVAAIVHGAGATHFRIFPELKQIKNCFAAVCGAEGWMHFAKMSKYDEAETRFVQAMENSQRIVRKAHLHEYFLLLSVAAIVHGAGATHFRIFPLIYLPSIFLSIARTKSGCQQTTRFNGFKSFIWMCATNFRGFSFISLSLASFALSVAAFFALYGQPFVHAAFVYHLSRADIQHNFSPYFLPLYFAFALRYSEDLPFCWFLTTFAFVSFNKVCTSQYFVWYLCFLPLLFTRLTFRWQHAAKLLVLWLLGQAFWLFPAYLLEFRGMPTFTWTWLASLTFLGINIFLIIQFVQHYASPSFSRRLTIERREMTKIQ</sequence>
<keyword evidence="14" id="KW-1185">Reference proteome</keyword>
<comment type="similarity">
    <text evidence="3 13">Belongs to the PIGM family.</text>
</comment>
<evidence type="ECO:0000256" key="10">
    <source>
        <dbReference type="ARBA" id="ARBA00023136"/>
    </source>
</evidence>
<evidence type="ECO:0000256" key="4">
    <source>
        <dbReference type="ARBA" id="ARBA00022502"/>
    </source>
</evidence>
<dbReference type="PANTHER" id="PTHR12886:SF0">
    <property type="entry name" value="GPI MANNOSYLTRANSFERASE 1"/>
    <property type="match status" value="1"/>
</dbReference>
<keyword evidence="9 13" id="KW-1133">Transmembrane helix</keyword>
<reference evidence="14" key="1">
    <citation type="submission" date="2013-12" db="EMBL/GenBank/DDBJ databases">
        <authorList>
            <person name="Aslett M."/>
        </authorList>
    </citation>
    <scope>NUCLEOTIDE SEQUENCE [LARGE SCALE GENOMIC DNA]</scope>
    <source>
        <strain evidence="14">Lindley</strain>
    </source>
</reference>
<dbReference type="InterPro" id="IPR007704">
    <property type="entry name" value="PIG-M"/>
</dbReference>
<evidence type="ECO:0000256" key="2">
    <source>
        <dbReference type="ARBA" id="ARBA00004687"/>
    </source>
</evidence>
<evidence type="ECO:0000256" key="5">
    <source>
        <dbReference type="ARBA" id="ARBA00022676"/>
    </source>
</evidence>
<keyword evidence="5 13" id="KW-0328">Glycosyltransferase</keyword>
<evidence type="ECO:0000256" key="8">
    <source>
        <dbReference type="ARBA" id="ARBA00022824"/>
    </source>
</evidence>
<evidence type="ECO:0000256" key="3">
    <source>
        <dbReference type="ARBA" id="ARBA00011071"/>
    </source>
</evidence>
<evidence type="ECO:0000256" key="1">
    <source>
        <dbReference type="ARBA" id="ARBA00004477"/>
    </source>
</evidence>
<dbReference type="EC" id="2.4.1.-" evidence="13"/>
<feature type="transmembrane region" description="Helical" evidence="13">
    <location>
        <begin position="254"/>
        <end position="270"/>
    </location>
</feature>
<dbReference type="GO" id="GO:0051751">
    <property type="term" value="F:alpha-1,4-mannosyltransferase activity"/>
    <property type="evidence" value="ECO:0007669"/>
    <property type="project" value="InterPro"/>
</dbReference>
<keyword evidence="6 13" id="KW-0808">Transferase</keyword>
<protein>
    <recommendedName>
        <fullName evidence="12 13">GPI alpha-1,4-mannosyltransferase I, catalytic subunit</fullName>
        <ecNumber evidence="13">2.4.1.-</ecNumber>
    </recommendedName>
    <alternativeName>
        <fullName evidence="13">GPI mannosyltransferase I</fullName>
    </alternativeName>
</protein>
<comment type="subcellular location">
    <subcellularLocation>
        <location evidence="1 13">Endoplasmic reticulum membrane</location>
        <topology evidence="1 13">Multi-pass membrane protein</topology>
    </subcellularLocation>
</comment>
<evidence type="ECO:0000256" key="13">
    <source>
        <dbReference type="RuleBase" id="RU365064"/>
    </source>
</evidence>
<evidence type="ECO:0000313" key="14">
    <source>
        <dbReference type="Proteomes" id="UP000050741"/>
    </source>
</evidence>
<proteinExistence type="inferred from homology"/>
<evidence type="ECO:0000256" key="11">
    <source>
        <dbReference type="ARBA" id="ARBA00093408"/>
    </source>
</evidence>
<keyword evidence="8 13" id="KW-0256">Endoplasmic reticulum</keyword>
<accession>A0A183CNY7</accession>